<dbReference type="Proteomes" id="UP000546173">
    <property type="component" value="Unassembled WGS sequence"/>
</dbReference>
<dbReference type="AlphaFoldDB" id="A0A7X1KTU5"/>
<gene>
    <name evidence="1" type="ORF">H7993_12250</name>
</gene>
<comment type="caution">
    <text evidence="1">The sequence shown here is derived from an EMBL/GenBank/DDBJ whole genome shotgun (WGS) entry which is preliminary data.</text>
</comment>
<accession>A0A7X1KTU5</accession>
<name>A0A7X1KTU5_9PSED</name>
<dbReference type="PANTHER" id="PTHR35866:SF2">
    <property type="entry name" value="YKGJ FAMILY CYSTEINE CLUSTER PROTEIN"/>
    <property type="match status" value="1"/>
</dbReference>
<dbReference type="EMBL" id="JACMYH010000002">
    <property type="protein sequence ID" value="MBC2679156.1"/>
    <property type="molecule type" value="Genomic_DNA"/>
</dbReference>
<proteinExistence type="predicted"/>
<protein>
    <submittedName>
        <fullName evidence="1">YkgJ family cysteine cluster protein</fullName>
    </submittedName>
</protein>
<sequence>MDTRFSCTGCGKCCSDHHVPLTLSEARHWAEDGGQLIVLLEAFLENGPGLHSLNLSHAQQEHARRRSLPVLCGSAPAYVSITFAAYNVGPCRNLNADNRCGIYAERPLVCRIYPMEINPHIPLRPDMKDCPTEAWATGSALIAGGHLVDAPLAALIEQSRQADRDDIAAKAQVCAQLGIHTAALKGDGFTTYLPPPAAFLAALREVDTMPMLTNNLLTRWDLHVPDEDLARRLAETGAMIAAILADDAMFISLRRVA</sequence>
<evidence type="ECO:0000313" key="2">
    <source>
        <dbReference type="Proteomes" id="UP000546173"/>
    </source>
</evidence>
<reference evidence="1 2" key="1">
    <citation type="submission" date="2020-08" db="EMBL/GenBank/DDBJ databases">
        <title>Pseudomonas sp. nov.</title>
        <authorList>
            <person name="Gieschler S."/>
            <person name="Fiedler G."/>
            <person name="Brinks E."/>
            <person name="Boehnlein C."/>
            <person name="Franz C.M.A.P."/>
            <person name="Kabisch J."/>
        </authorList>
    </citation>
    <scope>NUCLEOTIDE SEQUENCE [LARGE SCALE GENOMIC DNA]</scope>
    <source>
        <strain evidence="1 2">MBT-2</strain>
    </source>
</reference>
<organism evidence="1 2">
    <name type="scientific">Pseudomonas baltica</name>
    <dbReference type="NCBI Taxonomy" id="2762576"/>
    <lineage>
        <taxon>Bacteria</taxon>
        <taxon>Pseudomonadati</taxon>
        <taxon>Pseudomonadota</taxon>
        <taxon>Gammaproteobacteria</taxon>
        <taxon>Pseudomonadales</taxon>
        <taxon>Pseudomonadaceae</taxon>
        <taxon>Pseudomonas</taxon>
    </lineage>
</organism>
<dbReference type="PANTHER" id="PTHR35866">
    <property type="entry name" value="PUTATIVE-RELATED"/>
    <property type="match status" value="1"/>
</dbReference>
<dbReference type="InterPro" id="IPR005358">
    <property type="entry name" value="Puta_zinc/iron-chelating_dom"/>
</dbReference>
<dbReference type="Pfam" id="PF03692">
    <property type="entry name" value="CxxCxxCC"/>
    <property type="match status" value="1"/>
</dbReference>
<evidence type="ECO:0000313" key="1">
    <source>
        <dbReference type="EMBL" id="MBC2679156.1"/>
    </source>
</evidence>
<keyword evidence="2" id="KW-1185">Reference proteome</keyword>
<dbReference type="RefSeq" id="WP_185794540.1">
    <property type="nucleotide sequence ID" value="NZ_JACMYH010000002.1"/>
</dbReference>